<keyword evidence="2" id="KW-1185">Reference proteome</keyword>
<evidence type="ECO:0000313" key="2">
    <source>
        <dbReference type="Proteomes" id="UP001283212"/>
    </source>
</evidence>
<dbReference type="RefSeq" id="WP_338095824.1">
    <property type="nucleotide sequence ID" value="NZ_JAWDKB010000002.1"/>
</dbReference>
<proteinExistence type="predicted"/>
<organism evidence="1 2">
    <name type="scientific">Methanorbis rubei</name>
    <dbReference type="NCBI Taxonomy" id="3028300"/>
    <lineage>
        <taxon>Archaea</taxon>
        <taxon>Methanobacteriati</taxon>
        <taxon>Methanobacteriota</taxon>
        <taxon>Stenosarchaea group</taxon>
        <taxon>Methanomicrobia</taxon>
        <taxon>Methanomicrobiales</taxon>
        <taxon>Methanocorpusculaceae</taxon>
        <taxon>Methanorbis</taxon>
    </lineage>
</organism>
<dbReference type="EMBL" id="JAWDKB010000002">
    <property type="protein sequence ID" value="MDV0443296.1"/>
    <property type="molecule type" value="Genomic_DNA"/>
</dbReference>
<evidence type="ECO:0000313" key="1">
    <source>
        <dbReference type="EMBL" id="MDV0443296.1"/>
    </source>
</evidence>
<reference evidence="1 2" key="1">
    <citation type="submission" date="2023-06" db="EMBL/GenBank/DDBJ databases">
        <title>Genome sequence of Methancorpusculaceae sp. Cs1.</title>
        <authorList>
            <person name="Protasov E."/>
            <person name="Platt K."/>
            <person name="Poehlein A."/>
            <person name="Daniel R."/>
            <person name="Brune A."/>
        </authorList>
    </citation>
    <scope>NUCLEOTIDE SEQUENCE [LARGE SCALE GENOMIC DNA]</scope>
    <source>
        <strain evidence="1 2">Cs1</strain>
    </source>
</reference>
<gene>
    <name evidence="1" type="ORF">McpCs1_06660</name>
</gene>
<comment type="caution">
    <text evidence="1">The sequence shown here is derived from an EMBL/GenBank/DDBJ whole genome shotgun (WGS) entry which is preliminary data.</text>
</comment>
<sequence length="405" mass="41656">MIKKYQTTILLLLFLAVAALIPAVSASDLTLSGPSSIIAGNDFTLSIAGGNPLGTVTLSMTSGDRPDLKLLAGQVGVSGSAASASVVLDASGRARVEYTTQSGGEESTCHFSVSDGSSSDSTSVKITRGTVSATVVATKRPTSASNTYPIGSEITLSGAAPGTSKVYLFMTGPNLPAGGVKLSNPSVASVTGEPDTFDSRPVNNNMWTYKWQTSGQLDPGTYTIYAVDRPANRYSLSDASYSTYSVTLTRPGMTAGVYGGIPETSTPEATAVPTEPVATASPEPIETPVPSVWDQIASWFSGLFRASAAEPVGYVLKDGVITISGETIFSTEKELAISIEPYFTAAPKGSAELSEWSGVVPVVVGTGGVNVWSATAAVSTGNYIVTVEPIGGGQTMSWEITVVDA</sequence>
<dbReference type="AlphaFoldDB" id="A0AAE4MFN7"/>
<dbReference type="Proteomes" id="UP001283212">
    <property type="component" value="Unassembled WGS sequence"/>
</dbReference>
<accession>A0AAE4MFN7</accession>
<name>A0AAE4MFN7_9EURY</name>
<protein>
    <submittedName>
        <fullName evidence="1">Uncharacterized protein</fullName>
    </submittedName>
</protein>